<proteinExistence type="predicted"/>
<organism evidence="1 2">
    <name type="scientific">Exophiala mesophila</name>
    <name type="common">Black yeast-like fungus</name>
    <dbReference type="NCBI Taxonomy" id="212818"/>
    <lineage>
        <taxon>Eukaryota</taxon>
        <taxon>Fungi</taxon>
        <taxon>Dikarya</taxon>
        <taxon>Ascomycota</taxon>
        <taxon>Pezizomycotina</taxon>
        <taxon>Eurotiomycetes</taxon>
        <taxon>Chaetothyriomycetidae</taxon>
        <taxon>Chaetothyriales</taxon>
        <taxon>Herpotrichiellaceae</taxon>
        <taxon>Exophiala</taxon>
    </lineage>
</organism>
<dbReference type="Gene3D" id="3.40.50.720">
    <property type="entry name" value="NAD(P)-binding Rossmann-like Domain"/>
    <property type="match status" value="1"/>
</dbReference>
<gene>
    <name evidence="1" type="ORF">B0A52_04550</name>
</gene>
<dbReference type="PANTHER" id="PTHR40129:SF2">
    <property type="entry name" value="KETOPANTOATE REDUCTASE N-TERMINAL DOMAIN-CONTAINING PROTEIN"/>
    <property type="match status" value="1"/>
</dbReference>
<protein>
    <recommendedName>
        <fullName evidence="3">NAD(P)-binding domain-containing protein</fullName>
    </recommendedName>
</protein>
<dbReference type="EMBL" id="NAJM01000013">
    <property type="protein sequence ID" value="RVX72345.1"/>
    <property type="molecule type" value="Genomic_DNA"/>
</dbReference>
<reference evidence="1 2" key="1">
    <citation type="submission" date="2017-03" db="EMBL/GenBank/DDBJ databases">
        <title>Genomes of endolithic fungi from Antarctica.</title>
        <authorList>
            <person name="Coleine C."/>
            <person name="Masonjones S."/>
            <person name="Stajich J.E."/>
        </authorList>
    </citation>
    <scope>NUCLEOTIDE SEQUENCE [LARGE SCALE GENOMIC DNA]</scope>
    <source>
        <strain evidence="1 2">CCFEE 6314</strain>
    </source>
</reference>
<dbReference type="AlphaFoldDB" id="A0A438N9A7"/>
<evidence type="ECO:0008006" key="3">
    <source>
        <dbReference type="Google" id="ProtNLM"/>
    </source>
</evidence>
<accession>A0A438N9A7</accession>
<dbReference type="PANTHER" id="PTHR40129">
    <property type="entry name" value="KETOPANTOATE REDUCTASE N-TERMINAL DOMAIN-CONTAINING PROTEIN"/>
    <property type="match status" value="1"/>
</dbReference>
<evidence type="ECO:0000313" key="1">
    <source>
        <dbReference type="EMBL" id="RVX72345.1"/>
    </source>
</evidence>
<name>A0A438N9A7_EXOME</name>
<dbReference type="OrthoDB" id="674948at2759"/>
<dbReference type="VEuPathDB" id="FungiDB:PV10_02042"/>
<comment type="caution">
    <text evidence="1">The sequence shown here is derived from an EMBL/GenBank/DDBJ whole genome shotgun (WGS) entry which is preliminary data.</text>
</comment>
<sequence length="300" mass="33399">MANSASSTKVTLLILGAGWTYQFLQPLLSHHKISYAATTTTGHDDTIPFKFDAGSDDPAPYHHLPNAEYILITFPLKGRGPSAKLLSMYQQTHRHSTDATLQPSREGSHRWIQLGSTGIFTSPDWNDESSPIDVKNERGIAEGELIELGGVVLNLAGLYGGGREPKNWIGRVAKTKEQLASKGALHLVHGVDVARAIVAVVSNSDKDAIFSRRWIIADGMSYDWWALAWEWTGETQEPSADETVPQRSEDKLKYRQWVLDLMEENNVRGLPRTAELLGRKMDSRAFWKAVGLLPERSLPR</sequence>
<dbReference type="Proteomes" id="UP000288859">
    <property type="component" value="Unassembled WGS sequence"/>
</dbReference>
<evidence type="ECO:0000313" key="2">
    <source>
        <dbReference type="Proteomes" id="UP000288859"/>
    </source>
</evidence>